<evidence type="ECO:0000313" key="2">
    <source>
        <dbReference type="Proteomes" id="UP001597479"/>
    </source>
</evidence>
<keyword evidence="2" id="KW-1185">Reference proteome</keyword>
<dbReference type="EMBL" id="JBHUOG010000002">
    <property type="protein sequence ID" value="MFD2796413.1"/>
    <property type="molecule type" value="Genomic_DNA"/>
</dbReference>
<evidence type="ECO:0000313" key="1">
    <source>
        <dbReference type="EMBL" id="MFD2796413.1"/>
    </source>
</evidence>
<reference evidence="2" key="1">
    <citation type="journal article" date="2019" name="Int. J. Syst. Evol. Microbiol.">
        <title>The Global Catalogue of Microorganisms (GCM) 10K type strain sequencing project: providing services to taxonomists for standard genome sequencing and annotation.</title>
        <authorList>
            <consortium name="The Broad Institute Genomics Platform"/>
            <consortium name="The Broad Institute Genome Sequencing Center for Infectious Disease"/>
            <person name="Wu L."/>
            <person name="Ma J."/>
        </authorList>
    </citation>
    <scope>NUCLEOTIDE SEQUENCE [LARGE SCALE GENOMIC DNA]</scope>
    <source>
        <strain evidence="2">CCM 7044</strain>
    </source>
</reference>
<dbReference type="RefSeq" id="WP_377187952.1">
    <property type="nucleotide sequence ID" value="NZ_JBHUOG010000002.1"/>
</dbReference>
<protein>
    <submittedName>
        <fullName evidence="1">Uncharacterized protein</fullName>
    </submittedName>
</protein>
<comment type="caution">
    <text evidence="1">The sequence shown here is derived from an EMBL/GenBank/DDBJ whole genome shotgun (WGS) entry which is preliminary data.</text>
</comment>
<proteinExistence type="predicted"/>
<dbReference type="Proteomes" id="UP001597479">
    <property type="component" value="Unassembled WGS sequence"/>
</dbReference>
<accession>A0ABW5VXL9</accession>
<name>A0ABW5VXL9_9MICO</name>
<organism evidence="1 2">
    <name type="scientific">Promicromonospora vindobonensis</name>
    <dbReference type="NCBI Taxonomy" id="195748"/>
    <lineage>
        <taxon>Bacteria</taxon>
        <taxon>Bacillati</taxon>
        <taxon>Actinomycetota</taxon>
        <taxon>Actinomycetes</taxon>
        <taxon>Micrococcales</taxon>
        <taxon>Promicromonosporaceae</taxon>
        <taxon>Promicromonospora</taxon>
    </lineage>
</organism>
<gene>
    <name evidence="1" type="ORF">ACFS27_22825</name>
</gene>
<sequence length="50" mass="5645">MPDIDQRPLRQDKGLLPRHAADLFGVWPAIISTLKRGKSRNDGLATAYRE</sequence>